<sequence length="347" mass="37820">MMVGQTIMMGFPGRRTEDPGVQAVSAQLRDGTIGGVVLFPKNIADKAQLKTLIDALRGTRSDLPPFIAVDQEGGAVQRLRARKGFEWFPSAKLVGGNLSLDAQDVAEEIYRQMAVELAGLGFNMNLGPVVDVNTNPDNPVIGARGRSFGDSADIVSPMAAAFVNAHHAANVATVAKHFPGHGSSTVDSHRTLPDISQTWREEELDPYRRLELQGLLDAVMIGHLYHPRFSDLEGLPASLSGKAVEALRGADGLAFDGVIVSDDMEMGAIRERFTPEEAAVRALKAGTDIVVFSNIKRDDPEFGRRIHRALSEAVCDGRLSEKRIEDAHRRIVRLKDQLKTDTLPRAW</sequence>
<dbReference type="InterPro" id="IPR036962">
    <property type="entry name" value="Glyco_hydro_3_N_sf"/>
</dbReference>
<evidence type="ECO:0000256" key="3">
    <source>
        <dbReference type="ARBA" id="ARBA00023295"/>
    </source>
</evidence>
<proteinExistence type="inferred from homology"/>
<evidence type="ECO:0000313" key="6">
    <source>
        <dbReference type="Proteomes" id="UP000031643"/>
    </source>
</evidence>
<protein>
    <submittedName>
        <fullName evidence="5">Beta-hexosaminidase</fullName>
        <ecNumber evidence="5">3.2.1.52</ecNumber>
    </submittedName>
</protein>
<dbReference type="Pfam" id="PF00933">
    <property type="entry name" value="Glyco_hydro_3"/>
    <property type="match status" value="1"/>
</dbReference>
<dbReference type="KEGG" id="mcg:GL4_0040"/>
<dbReference type="STRING" id="1384459.GL4_0040"/>
<dbReference type="EC" id="3.2.1.52" evidence="5"/>
<feature type="domain" description="Glycoside hydrolase family 3 N-terminal" evidence="4">
    <location>
        <begin position="23"/>
        <end position="334"/>
    </location>
</feature>
<name>A0A0A8JYK7_9HYPH</name>
<dbReference type="GO" id="GO:0009254">
    <property type="term" value="P:peptidoglycan turnover"/>
    <property type="evidence" value="ECO:0007669"/>
    <property type="project" value="TreeGrafter"/>
</dbReference>
<dbReference type="HOGENOM" id="CLU_008392_0_3_5"/>
<dbReference type="SUPFAM" id="SSF51445">
    <property type="entry name" value="(Trans)glycosidases"/>
    <property type="match status" value="1"/>
</dbReference>
<dbReference type="InterPro" id="IPR050226">
    <property type="entry name" value="NagZ_Beta-hexosaminidase"/>
</dbReference>
<dbReference type="Gene3D" id="3.20.20.300">
    <property type="entry name" value="Glycoside hydrolase, family 3, N-terminal domain"/>
    <property type="match status" value="1"/>
</dbReference>
<dbReference type="PANTHER" id="PTHR30480">
    <property type="entry name" value="BETA-HEXOSAMINIDASE-RELATED"/>
    <property type="match status" value="1"/>
</dbReference>
<keyword evidence="6" id="KW-1185">Reference proteome</keyword>
<dbReference type="Proteomes" id="UP000031643">
    <property type="component" value="Chromosome"/>
</dbReference>
<dbReference type="AlphaFoldDB" id="A0A0A8JYK7"/>
<dbReference type="EMBL" id="AP014648">
    <property type="protein sequence ID" value="BAQ15511.1"/>
    <property type="molecule type" value="Genomic_DNA"/>
</dbReference>
<accession>A0A0A8JYK7</accession>
<dbReference type="InterPro" id="IPR001764">
    <property type="entry name" value="Glyco_hydro_3_N"/>
</dbReference>
<dbReference type="GO" id="GO:0004563">
    <property type="term" value="F:beta-N-acetylhexosaminidase activity"/>
    <property type="evidence" value="ECO:0007669"/>
    <property type="project" value="UniProtKB-EC"/>
</dbReference>
<evidence type="ECO:0000313" key="5">
    <source>
        <dbReference type="EMBL" id="BAQ15511.1"/>
    </source>
</evidence>
<evidence type="ECO:0000259" key="4">
    <source>
        <dbReference type="Pfam" id="PF00933"/>
    </source>
</evidence>
<keyword evidence="3 5" id="KW-0326">Glycosidase</keyword>
<gene>
    <name evidence="5" type="ORF">GL4_0040</name>
</gene>
<evidence type="ECO:0000256" key="2">
    <source>
        <dbReference type="ARBA" id="ARBA00022801"/>
    </source>
</evidence>
<evidence type="ECO:0000256" key="1">
    <source>
        <dbReference type="ARBA" id="ARBA00005336"/>
    </source>
</evidence>
<dbReference type="PANTHER" id="PTHR30480:SF16">
    <property type="entry name" value="GLYCOSIDE HYDROLASE FAMILY 3 DOMAIN PROTEIN"/>
    <property type="match status" value="1"/>
</dbReference>
<dbReference type="InterPro" id="IPR017853">
    <property type="entry name" value="GH"/>
</dbReference>
<dbReference type="GO" id="GO:0005975">
    <property type="term" value="P:carbohydrate metabolic process"/>
    <property type="evidence" value="ECO:0007669"/>
    <property type="project" value="InterPro"/>
</dbReference>
<organism evidence="5 6">
    <name type="scientific">Methyloceanibacter caenitepidi</name>
    <dbReference type="NCBI Taxonomy" id="1384459"/>
    <lineage>
        <taxon>Bacteria</taxon>
        <taxon>Pseudomonadati</taxon>
        <taxon>Pseudomonadota</taxon>
        <taxon>Alphaproteobacteria</taxon>
        <taxon>Hyphomicrobiales</taxon>
        <taxon>Hyphomicrobiaceae</taxon>
        <taxon>Methyloceanibacter</taxon>
    </lineage>
</organism>
<reference evidence="5 6" key="1">
    <citation type="submission" date="2014-09" db="EMBL/GenBank/DDBJ databases">
        <title>Genome sequencing of Methyloceanibacter caenitepidi Gela4.</title>
        <authorList>
            <person name="Takeuchi M."/>
            <person name="Susumu S."/>
            <person name="Kamagata Y."/>
            <person name="Oshima K."/>
            <person name="Hattori M."/>
            <person name="Iwasaki W."/>
        </authorList>
    </citation>
    <scope>NUCLEOTIDE SEQUENCE [LARGE SCALE GENOMIC DNA]</scope>
    <source>
        <strain evidence="5 6">Gela4</strain>
    </source>
</reference>
<comment type="similarity">
    <text evidence="1">Belongs to the glycosyl hydrolase 3 family.</text>
</comment>
<keyword evidence="2 5" id="KW-0378">Hydrolase</keyword>